<dbReference type="GO" id="GO:1902201">
    <property type="term" value="P:negative regulation of bacterial-type flagellum-dependent cell motility"/>
    <property type="evidence" value="ECO:0007669"/>
    <property type="project" value="TreeGrafter"/>
</dbReference>
<dbReference type="InterPro" id="IPR043128">
    <property type="entry name" value="Rev_trsase/Diguanyl_cyclase"/>
</dbReference>
<dbReference type="PANTHER" id="PTHR45138">
    <property type="entry name" value="REGULATORY COMPONENTS OF SENSORY TRANSDUCTION SYSTEM"/>
    <property type="match status" value="1"/>
</dbReference>
<evidence type="ECO:0000256" key="5">
    <source>
        <dbReference type="ARBA" id="ARBA00022989"/>
    </source>
</evidence>
<evidence type="ECO:0000256" key="4">
    <source>
        <dbReference type="ARBA" id="ARBA00022692"/>
    </source>
</evidence>
<evidence type="ECO:0000256" key="8">
    <source>
        <dbReference type="SAM" id="Phobius"/>
    </source>
</evidence>
<evidence type="ECO:0000313" key="11">
    <source>
        <dbReference type="Proteomes" id="UP001139035"/>
    </source>
</evidence>
<feature type="transmembrane region" description="Helical" evidence="8">
    <location>
        <begin position="106"/>
        <end position="126"/>
    </location>
</feature>
<reference evidence="10" key="1">
    <citation type="submission" date="2022-01" db="EMBL/GenBank/DDBJ databases">
        <title>Jiella avicenniae sp. nov., a novel endophytic bacterium isolated from bark of Avicennia marina.</title>
        <authorList>
            <person name="Tuo L."/>
        </authorList>
    </citation>
    <scope>NUCLEOTIDE SEQUENCE</scope>
    <source>
        <strain evidence="10">CBK1P-4</strain>
    </source>
</reference>
<protein>
    <recommendedName>
        <fullName evidence="2">diguanylate cyclase</fullName>
        <ecNumber evidence="2">2.7.7.65</ecNumber>
    </recommendedName>
</protein>
<evidence type="ECO:0000256" key="3">
    <source>
        <dbReference type="ARBA" id="ARBA00022475"/>
    </source>
</evidence>
<dbReference type="Gene3D" id="3.30.70.270">
    <property type="match status" value="1"/>
</dbReference>
<dbReference type="RefSeq" id="WP_233719914.1">
    <property type="nucleotide sequence ID" value="NZ_JAJUWU010000011.1"/>
</dbReference>
<comment type="catalytic activity">
    <reaction evidence="7">
        <text>2 GTP = 3',3'-c-di-GMP + 2 diphosphate</text>
        <dbReference type="Rhea" id="RHEA:24898"/>
        <dbReference type="ChEBI" id="CHEBI:33019"/>
        <dbReference type="ChEBI" id="CHEBI:37565"/>
        <dbReference type="ChEBI" id="CHEBI:58805"/>
        <dbReference type="EC" id="2.7.7.65"/>
    </reaction>
</comment>
<feature type="domain" description="GGDEF" evidence="9">
    <location>
        <begin position="238"/>
        <end position="371"/>
    </location>
</feature>
<feature type="transmembrane region" description="Helical" evidence="8">
    <location>
        <begin position="38"/>
        <end position="59"/>
    </location>
</feature>
<dbReference type="GO" id="GO:0000155">
    <property type="term" value="F:phosphorelay sensor kinase activity"/>
    <property type="evidence" value="ECO:0007669"/>
    <property type="project" value="InterPro"/>
</dbReference>
<feature type="transmembrane region" description="Helical" evidence="8">
    <location>
        <begin position="71"/>
        <end position="100"/>
    </location>
</feature>
<dbReference type="SUPFAM" id="SSF55073">
    <property type="entry name" value="Nucleotide cyclase"/>
    <property type="match status" value="1"/>
</dbReference>
<dbReference type="FunFam" id="3.30.70.270:FF:000001">
    <property type="entry name" value="Diguanylate cyclase domain protein"/>
    <property type="match status" value="1"/>
</dbReference>
<dbReference type="GO" id="GO:0005886">
    <property type="term" value="C:plasma membrane"/>
    <property type="evidence" value="ECO:0007669"/>
    <property type="project" value="UniProtKB-SubCell"/>
</dbReference>
<dbReference type="AlphaFoldDB" id="A0A9X1TCC6"/>
<organism evidence="10 11">
    <name type="scientific">Jiella avicenniae</name>
    <dbReference type="NCBI Taxonomy" id="2907202"/>
    <lineage>
        <taxon>Bacteria</taxon>
        <taxon>Pseudomonadati</taxon>
        <taxon>Pseudomonadota</taxon>
        <taxon>Alphaproteobacteria</taxon>
        <taxon>Hyphomicrobiales</taxon>
        <taxon>Aurantimonadaceae</taxon>
        <taxon>Jiella</taxon>
    </lineage>
</organism>
<evidence type="ECO:0000259" key="9">
    <source>
        <dbReference type="PROSITE" id="PS50887"/>
    </source>
</evidence>
<accession>A0A9X1TCC6</accession>
<keyword evidence="6 8" id="KW-0472">Membrane</keyword>
<dbReference type="Pfam" id="PF07694">
    <property type="entry name" value="5TM-5TMR_LYT"/>
    <property type="match status" value="1"/>
</dbReference>
<comment type="subcellular location">
    <subcellularLocation>
        <location evidence="1">Cell membrane</location>
        <topology evidence="1">Multi-pass membrane protein</topology>
    </subcellularLocation>
</comment>
<keyword evidence="5 8" id="KW-1133">Transmembrane helix</keyword>
<dbReference type="EMBL" id="JAJUWU010000011">
    <property type="protein sequence ID" value="MCE7028918.1"/>
    <property type="molecule type" value="Genomic_DNA"/>
</dbReference>
<keyword evidence="3" id="KW-1003">Cell membrane</keyword>
<sequence length="376" mass="39953">MQIRLEDFLIALVNDLGVFALLTLGYGTILGHLERGPLRFGCIGCLFGAGAGFAMVSGTEFPGGTLIDARGVMLALSGPIGGPLAAVVASLVASLVRFLLGGDGMTVGIVLIWLTAALGLAFARIVTPGGRPSKTRHFLYLGLLICLPSLTFFARSLGGELGDGFGEVAMRVILPLCIAKVVGVLALGRFIAGTRKRFIATQLLEHQALLDPLTGLANRRSLERNSDAIIDRARRRNEPVAALVIDIDHFKRVNDRFGHEMGDTMLRTVAATILANLRAGDAAARYGGEEIVVLLPRTGAAEASRIAERIRAAIGREIHHLAGTPQTLTVSIGVCSHRGDDLNFKTLFKAADEALYRAKDGGRDKVEVARQMQAAA</sequence>
<evidence type="ECO:0000256" key="7">
    <source>
        <dbReference type="ARBA" id="ARBA00034247"/>
    </source>
</evidence>
<dbReference type="PANTHER" id="PTHR45138:SF9">
    <property type="entry name" value="DIGUANYLATE CYCLASE DGCM-RELATED"/>
    <property type="match status" value="1"/>
</dbReference>
<dbReference type="InterPro" id="IPR000160">
    <property type="entry name" value="GGDEF_dom"/>
</dbReference>
<gene>
    <name evidence="10" type="ORF">LZD57_13035</name>
</gene>
<keyword evidence="10" id="KW-0808">Transferase</keyword>
<dbReference type="SMART" id="SM00267">
    <property type="entry name" value="GGDEF"/>
    <property type="match status" value="1"/>
</dbReference>
<feature type="transmembrane region" description="Helical" evidence="8">
    <location>
        <begin position="169"/>
        <end position="192"/>
    </location>
</feature>
<keyword evidence="4 8" id="KW-0812">Transmembrane</keyword>
<proteinExistence type="predicted"/>
<keyword evidence="10" id="KW-0548">Nucleotidyltransferase</keyword>
<evidence type="ECO:0000256" key="6">
    <source>
        <dbReference type="ARBA" id="ARBA00023136"/>
    </source>
</evidence>
<evidence type="ECO:0000256" key="1">
    <source>
        <dbReference type="ARBA" id="ARBA00004651"/>
    </source>
</evidence>
<feature type="transmembrane region" description="Helical" evidence="8">
    <location>
        <begin position="138"/>
        <end position="157"/>
    </location>
</feature>
<dbReference type="GO" id="GO:0043709">
    <property type="term" value="P:cell adhesion involved in single-species biofilm formation"/>
    <property type="evidence" value="ECO:0007669"/>
    <property type="project" value="TreeGrafter"/>
</dbReference>
<keyword evidence="11" id="KW-1185">Reference proteome</keyword>
<dbReference type="PROSITE" id="PS50887">
    <property type="entry name" value="GGDEF"/>
    <property type="match status" value="1"/>
</dbReference>
<dbReference type="InterPro" id="IPR011620">
    <property type="entry name" value="Sig_transdc_His_kinase_LytS_TM"/>
</dbReference>
<dbReference type="Proteomes" id="UP001139035">
    <property type="component" value="Unassembled WGS sequence"/>
</dbReference>
<comment type="caution">
    <text evidence="10">The sequence shown here is derived from an EMBL/GenBank/DDBJ whole genome shotgun (WGS) entry which is preliminary data.</text>
</comment>
<dbReference type="Pfam" id="PF00990">
    <property type="entry name" value="GGDEF"/>
    <property type="match status" value="1"/>
</dbReference>
<dbReference type="EC" id="2.7.7.65" evidence="2"/>
<dbReference type="NCBIfam" id="TIGR00254">
    <property type="entry name" value="GGDEF"/>
    <property type="match status" value="1"/>
</dbReference>
<dbReference type="CDD" id="cd01949">
    <property type="entry name" value="GGDEF"/>
    <property type="match status" value="1"/>
</dbReference>
<evidence type="ECO:0000313" key="10">
    <source>
        <dbReference type="EMBL" id="MCE7028918.1"/>
    </source>
</evidence>
<feature type="transmembrane region" description="Helical" evidence="8">
    <location>
        <begin position="7"/>
        <end position="26"/>
    </location>
</feature>
<dbReference type="InterPro" id="IPR050469">
    <property type="entry name" value="Diguanylate_Cyclase"/>
</dbReference>
<name>A0A9X1TCC6_9HYPH</name>
<dbReference type="InterPro" id="IPR029787">
    <property type="entry name" value="Nucleotide_cyclase"/>
</dbReference>
<dbReference type="GO" id="GO:0052621">
    <property type="term" value="F:diguanylate cyclase activity"/>
    <property type="evidence" value="ECO:0007669"/>
    <property type="project" value="UniProtKB-EC"/>
</dbReference>
<dbReference type="GO" id="GO:0071555">
    <property type="term" value="P:cell wall organization"/>
    <property type="evidence" value="ECO:0007669"/>
    <property type="project" value="InterPro"/>
</dbReference>
<evidence type="ECO:0000256" key="2">
    <source>
        <dbReference type="ARBA" id="ARBA00012528"/>
    </source>
</evidence>